<evidence type="ECO:0000313" key="1">
    <source>
        <dbReference type="EMBL" id="CAH2103960.1"/>
    </source>
</evidence>
<gene>
    <name evidence="1" type="ORF">EEDITHA_LOCUS18400</name>
</gene>
<keyword evidence="2" id="KW-1185">Reference proteome</keyword>
<proteinExistence type="predicted"/>
<dbReference type="GO" id="GO:0008745">
    <property type="term" value="F:N-acetylmuramoyl-L-alanine amidase activity"/>
    <property type="evidence" value="ECO:0007669"/>
    <property type="project" value="InterPro"/>
</dbReference>
<dbReference type="EMBL" id="CAKOGL010000026">
    <property type="protein sequence ID" value="CAH2103960.1"/>
    <property type="molecule type" value="Genomic_DNA"/>
</dbReference>
<sequence length="123" mass="13908">MAERWRCVLDAAVSAPYGGRVEVASVLEATRDYRGEIPAHSVVSELQLKRTRMLLNEGVRLGIIRPDYLIAGASDLTNTASPGSILLEAFRSWKNYDHQHRFRSLNCTQMQERYGNVTLVDQE</sequence>
<comment type="caution">
    <text evidence="1">The sequence shown here is derived from an EMBL/GenBank/DDBJ whole genome shotgun (WGS) entry which is preliminary data.</text>
</comment>
<dbReference type="GO" id="GO:0009253">
    <property type="term" value="P:peptidoglycan catabolic process"/>
    <property type="evidence" value="ECO:0007669"/>
    <property type="project" value="InterPro"/>
</dbReference>
<organism evidence="1 2">
    <name type="scientific">Euphydryas editha</name>
    <name type="common">Edith's checkerspot</name>
    <dbReference type="NCBI Taxonomy" id="104508"/>
    <lineage>
        <taxon>Eukaryota</taxon>
        <taxon>Metazoa</taxon>
        <taxon>Ecdysozoa</taxon>
        <taxon>Arthropoda</taxon>
        <taxon>Hexapoda</taxon>
        <taxon>Insecta</taxon>
        <taxon>Pterygota</taxon>
        <taxon>Neoptera</taxon>
        <taxon>Endopterygota</taxon>
        <taxon>Lepidoptera</taxon>
        <taxon>Glossata</taxon>
        <taxon>Ditrysia</taxon>
        <taxon>Papilionoidea</taxon>
        <taxon>Nymphalidae</taxon>
        <taxon>Nymphalinae</taxon>
        <taxon>Euphydryas</taxon>
    </lineage>
</organism>
<dbReference type="AlphaFoldDB" id="A0AAU9UWU6"/>
<protein>
    <submittedName>
        <fullName evidence="1">Uncharacterized protein</fullName>
    </submittedName>
</protein>
<dbReference type="InterPro" id="IPR036505">
    <property type="entry name" value="Amidase/PGRP_sf"/>
</dbReference>
<name>A0AAU9UWU6_EUPED</name>
<accession>A0AAU9UWU6</accession>
<dbReference type="SUPFAM" id="SSF55846">
    <property type="entry name" value="N-acetylmuramoyl-L-alanine amidase-like"/>
    <property type="match status" value="1"/>
</dbReference>
<dbReference type="Proteomes" id="UP001153954">
    <property type="component" value="Unassembled WGS sequence"/>
</dbReference>
<dbReference type="Gene3D" id="3.40.80.10">
    <property type="entry name" value="Peptidoglycan recognition protein-like"/>
    <property type="match status" value="1"/>
</dbReference>
<evidence type="ECO:0000313" key="2">
    <source>
        <dbReference type="Proteomes" id="UP001153954"/>
    </source>
</evidence>
<reference evidence="1" key="1">
    <citation type="submission" date="2022-03" db="EMBL/GenBank/DDBJ databases">
        <authorList>
            <person name="Tunstrom K."/>
        </authorList>
    </citation>
    <scope>NUCLEOTIDE SEQUENCE</scope>
</reference>